<dbReference type="SUPFAM" id="SSF53474">
    <property type="entry name" value="alpha/beta-Hydrolases"/>
    <property type="match status" value="1"/>
</dbReference>
<feature type="region of interest" description="Disordered" evidence="1">
    <location>
        <begin position="319"/>
        <end position="357"/>
    </location>
</feature>
<sequence length="357" mass="37974">MNTMVVKSGRVPFANAVEETCLLVWRGGRYTCRILIPDGGSMSEPLFIIGGSIHALHSWPRLEQRLADRQMMVFLEPPGVGDSDAVPGGLTWEYLTGAAINALEALGIARCNLLGTSAGAPTAYRVAQQAPERVARLLLLGASPRLCPEANETLLSVERLVGQLSNAPVGGKGSRQAKEQARALVNIFLASSTAATPVTRQVVARALARRVVALPGHVLGNFVNYNRTLLIGRDLMPAQKIRGVRTLVLTGQKDRVTPPSDGRKVAAMIDGSVFMSVRAAGHMVHNEREAEFADVVTRFLTDDSLDGLSYCGPPESLAARQSEDAAAVLDATRSSTSSLRSATEGTEDSSSSSMTTP</sequence>
<evidence type="ECO:0000259" key="2">
    <source>
        <dbReference type="Pfam" id="PF00561"/>
    </source>
</evidence>
<dbReference type="Gene3D" id="3.40.50.1820">
    <property type="entry name" value="alpha/beta hydrolase"/>
    <property type="match status" value="1"/>
</dbReference>
<dbReference type="InterPro" id="IPR050471">
    <property type="entry name" value="AB_hydrolase"/>
</dbReference>
<accession>A0ABQ3B101</accession>
<evidence type="ECO:0000313" key="4">
    <source>
        <dbReference type="Proteomes" id="UP000600946"/>
    </source>
</evidence>
<name>A0ABQ3B101_9ACTN</name>
<feature type="domain" description="AB hydrolase-1" evidence="2">
    <location>
        <begin position="45"/>
        <end position="285"/>
    </location>
</feature>
<protein>
    <recommendedName>
        <fullName evidence="2">AB hydrolase-1 domain-containing protein</fullName>
    </recommendedName>
</protein>
<feature type="compositionally biased region" description="Polar residues" evidence="1">
    <location>
        <begin position="348"/>
        <end position="357"/>
    </location>
</feature>
<dbReference type="InterPro" id="IPR000073">
    <property type="entry name" value="AB_hydrolase_1"/>
</dbReference>
<proteinExistence type="predicted"/>
<gene>
    <name evidence="3" type="ORF">GCM10010326_77790</name>
</gene>
<dbReference type="PANTHER" id="PTHR43433">
    <property type="entry name" value="HYDROLASE, ALPHA/BETA FOLD FAMILY PROTEIN"/>
    <property type="match status" value="1"/>
</dbReference>
<keyword evidence="4" id="KW-1185">Reference proteome</keyword>
<feature type="compositionally biased region" description="Low complexity" evidence="1">
    <location>
        <begin position="331"/>
        <end position="343"/>
    </location>
</feature>
<dbReference type="Proteomes" id="UP000600946">
    <property type="component" value="Unassembled WGS sequence"/>
</dbReference>
<organism evidence="3 4">
    <name type="scientific">Streptomyces xanthochromogenes</name>
    <dbReference type="NCBI Taxonomy" id="67384"/>
    <lineage>
        <taxon>Bacteria</taxon>
        <taxon>Bacillati</taxon>
        <taxon>Actinomycetota</taxon>
        <taxon>Actinomycetes</taxon>
        <taxon>Kitasatosporales</taxon>
        <taxon>Streptomycetaceae</taxon>
        <taxon>Streptomyces</taxon>
    </lineage>
</organism>
<reference evidence="4" key="1">
    <citation type="journal article" date="2019" name="Int. J. Syst. Evol. Microbiol.">
        <title>The Global Catalogue of Microorganisms (GCM) 10K type strain sequencing project: providing services to taxonomists for standard genome sequencing and annotation.</title>
        <authorList>
            <consortium name="The Broad Institute Genomics Platform"/>
            <consortium name="The Broad Institute Genome Sequencing Center for Infectious Disease"/>
            <person name="Wu L."/>
            <person name="Ma J."/>
        </authorList>
    </citation>
    <scope>NUCLEOTIDE SEQUENCE [LARGE SCALE GENOMIC DNA]</scope>
    <source>
        <strain evidence="4">JCM 4594</strain>
    </source>
</reference>
<dbReference type="Pfam" id="PF00561">
    <property type="entry name" value="Abhydrolase_1"/>
    <property type="match status" value="1"/>
</dbReference>
<dbReference type="EMBL" id="BMUU01000029">
    <property type="protein sequence ID" value="GGY72004.1"/>
    <property type="molecule type" value="Genomic_DNA"/>
</dbReference>
<comment type="caution">
    <text evidence="3">The sequence shown here is derived from an EMBL/GenBank/DDBJ whole genome shotgun (WGS) entry which is preliminary data.</text>
</comment>
<dbReference type="InterPro" id="IPR029058">
    <property type="entry name" value="AB_hydrolase_fold"/>
</dbReference>
<dbReference type="PANTHER" id="PTHR43433:SF1">
    <property type="entry name" value="BLL5160 PROTEIN"/>
    <property type="match status" value="1"/>
</dbReference>
<evidence type="ECO:0000256" key="1">
    <source>
        <dbReference type="SAM" id="MobiDB-lite"/>
    </source>
</evidence>
<evidence type="ECO:0000313" key="3">
    <source>
        <dbReference type="EMBL" id="GGY72004.1"/>
    </source>
</evidence>